<comment type="caution">
    <text evidence="3">The sequence shown here is derived from an EMBL/GenBank/DDBJ whole genome shotgun (WGS) entry which is preliminary data.</text>
</comment>
<dbReference type="PANTHER" id="PTHR33470:SF4">
    <property type="entry name" value="OS01G0164025 PROTEIN"/>
    <property type="match status" value="1"/>
</dbReference>
<evidence type="ECO:0000256" key="1">
    <source>
        <dbReference type="ARBA" id="ARBA00022729"/>
    </source>
</evidence>
<feature type="signal peptide" evidence="2">
    <location>
        <begin position="1"/>
        <end position="23"/>
    </location>
</feature>
<evidence type="ECO:0000313" key="3">
    <source>
        <dbReference type="EMBL" id="KAK4277800.1"/>
    </source>
</evidence>
<evidence type="ECO:0000313" key="4">
    <source>
        <dbReference type="Proteomes" id="UP001293593"/>
    </source>
</evidence>
<proteinExistence type="predicted"/>
<dbReference type="Proteomes" id="UP001293593">
    <property type="component" value="Unassembled WGS sequence"/>
</dbReference>
<protein>
    <submittedName>
        <fullName evidence="3">Uncharacterized protein</fullName>
    </submittedName>
</protein>
<dbReference type="PANTHER" id="PTHR33470">
    <property type="entry name" value="OS01G0164075 PROTEIN"/>
    <property type="match status" value="1"/>
</dbReference>
<name>A0AAE1JVY3_9FABA</name>
<sequence>MASSYLVTLTLLLLLAAFSSTEANDYAPTEKKTEVVVEAMVYCQSCDQYGSWSLAGAKPVAAAKVSVTCKNQMGQVGYYKVFETNKNGYLFAQLEDFKVQNFLLDHPLQSCFAKLVWSPDERCSVLSNINYGLDGAPLRYENKRLYGSRYEAIIYAAGPLAFRPNDCSHTTHY</sequence>
<gene>
    <name evidence="3" type="ORF">QN277_015741</name>
</gene>
<dbReference type="Pfam" id="PF01190">
    <property type="entry name" value="Pollen_Ole_e_1"/>
    <property type="match status" value="1"/>
</dbReference>
<keyword evidence="4" id="KW-1185">Reference proteome</keyword>
<dbReference type="AlphaFoldDB" id="A0AAE1JVY3"/>
<organism evidence="3 4">
    <name type="scientific">Acacia crassicarpa</name>
    <name type="common">northern wattle</name>
    <dbReference type="NCBI Taxonomy" id="499986"/>
    <lineage>
        <taxon>Eukaryota</taxon>
        <taxon>Viridiplantae</taxon>
        <taxon>Streptophyta</taxon>
        <taxon>Embryophyta</taxon>
        <taxon>Tracheophyta</taxon>
        <taxon>Spermatophyta</taxon>
        <taxon>Magnoliopsida</taxon>
        <taxon>eudicotyledons</taxon>
        <taxon>Gunneridae</taxon>
        <taxon>Pentapetalae</taxon>
        <taxon>rosids</taxon>
        <taxon>fabids</taxon>
        <taxon>Fabales</taxon>
        <taxon>Fabaceae</taxon>
        <taxon>Caesalpinioideae</taxon>
        <taxon>mimosoid clade</taxon>
        <taxon>Acacieae</taxon>
        <taxon>Acacia</taxon>
    </lineage>
</organism>
<keyword evidence="1 2" id="KW-0732">Signal</keyword>
<reference evidence="3" key="1">
    <citation type="submission" date="2023-10" db="EMBL/GenBank/DDBJ databases">
        <title>Chromosome-level genome of the transformable northern wattle, Acacia crassicarpa.</title>
        <authorList>
            <person name="Massaro I."/>
            <person name="Sinha N.R."/>
            <person name="Poethig S."/>
            <person name="Leichty A.R."/>
        </authorList>
    </citation>
    <scope>NUCLEOTIDE SEQUENCE</scope>
    <source>
        <strain evidence="3">Acra3RX</strain>
        <tissue evidence="3">Leaf</tissue>
    </source>
</reference>
<dbReference type="GO" id="GO:0009826">
    <property type="term" value="P:unidimensional cell growth"/>
    <property type="evidence" value="ECO:0007669"/>
    <property type="project" value="TreeGrafter"/>
</dbReference>
<dbReference type="GO" id="GO:0071944">
    <property type="term" value="C:cell periphery"/>
    <property type="evidence" value="ECO:0007669"/>
    <property type="project" value="TreeGrafter"/>
</dbReference>
<feature type="chain" id="PRO_5042138750" evidence="2">
    <location>
        <begin position="24"/>
        <end position="173"/>
    </location>
</feature>
<dbReference type="GO" id="GO:0048767">
    <property type="term" value="P:root hair elongation"/>
    <property type="evidence" value="ECO:0007669"/>
    <property type="project" value="TreeGrafter"/>
</dbReference>
<accession>A0AAE1JVY3</accession>
<dbReference type="EMBL" id="JAWXYG010000003">
    <property type="protein sequence ID" value="KAK4277800.1"/>
    <property type="molecule type" value="Genomic_DNA"/>
</dbReference>
<evidence type="ECO:0000256" key="2">
    <source>
        <dbReference type="SAM" id="SignalP"/>
    </source>
</evidence>